<dbReference type="EMBL" id="JBBNAF010000012">
    <property type="protein sequence ID" value="KAK9093118.1"/>
    <property type="molecule type" value="Genomic_DNA"/>
</dbReference>
<protein>
    <submittedName>
        <fullName evidence="3">Uncharacterized protein</fullName>
    </submittedName>
</protein>
<keyword evidence="4" id="KW-1185">Reference proteome</keyword>
<organism evidence="3 4">
    <name type="scientific">Stephania yunnanensis</name>
    <dbReference type="NCBI Taxonomy" id="152371"/>
    <lineage>
        <taxon>Eukaryota</taxon>
        <taxon>Viridiplantae</taxon>
        <taxon>Streptophyta</taxon>
        <taxon>Embryophyta</taxon>
        <taxon>Tracheophyta</taxon>
        <taxon>Spermatophyta</taxon>
        <taxon>Magnoliopsida</taxon>
        <taxon>Ranunculales</taxon>
        <taxon>Menispermaceae</taxon>
        <taxon>Menispermoideae</taxon>
        <taxon>Cissampelideae</taxon>
        <taxon>Stephania</taxon>
    </lineage>
</organism>
<evidence type="ECO:0000313" key="4">
    <source>
        <dbReference type="Proteomes" id="UP001420932"/>
    </source>
</evidence>
<keyword evidence="2" id="KW-0732">Signal</keyword>
<evidence type="ECO:0000256" key="1">
    <source>
        <dbReference type="SAM" id="MobiDB-lite"/>
    </source>
</evidence>
<feature type="compositionally biased region" description="Polar residues" evidence="1">
    <location>
        <begin position="64"/>
        <end position="75"/>
    </location>
</feature>
<proteinExistence type="predicted"/>
<accession>A0AAP0HLJ7</accession>
<gene>
    <name evidence="3" type="ORF">Syun_028029</name>
</gene>
<feature type="chain" id="PRO_5042955159" evidence="2">
    <location>
        <begin position="16"/>
        <end position="90"/>
    </location>
</feature>
<reference evidence="3 4" key="1">
    <citation type="submission" date="2024-01" db="EMBL/GenBank/DDBJ databases">
        <title>Genome assemblies of Stephania.</title>
        <authorList>
            <person name="Yang L."/>
        </authorList>
    </citation>
    <scope>NUCLEOTIDE SEQUENCE [LARGE SCALE GENOMIC DNA]</scope>
    <source>
        <strain evidence="3">YNDBR</strain>
        <tissue evidence="3">Leaf</tissue>
    </source>
</reference>
<comment type="caution">
    <text evidence="3">The sequence shown here is derived from an EMBL/GenBank/DDBJ whole genome shotgun (WGS) entry which is preliminary data.</text>
</comment>
<feature type="signal peptide" evidence="2">
    <location>
        <begin position="1"/>
        <end position="15"/>
    </location>
</feature>
<evidence type="ECO:0000313" key="3">
    <source>
        <dbReference type="EMBL" id="KAK9093118.1"/>
    </source>
</evidence>
<evidence type="ECO:0000256" key="2">
    <source>
        <dbReference type="SAM" id="SignalP"/>
    </source>
</evidence>
<name>A0AAP0HLJ7_9MAGN</name>
<dbReference type="Proteomes" id="UP001420932">
    <property type="component" value="Unassembled WGS sequence"/>
</dbReference>
<feature type="region of interest" description="Disordered" evidence="1">
    <location>
        <begin position="64"/>
        <end position="90"/>
    </location>
</feature>
<sequence length="90" mass="9981">MVLVALALIETLTLAIRENTIAPEDAVEEMEKIDSSCDSDREVKCTTEMPFVTWDMEITSTTSRSCNTTLNGNGNSSKKKKVSSDTYLRD</sequence>
<dbReference type="AlphaFoldDB" id="A0AAP0HLJ7"/>